<dbReference type="AlphaFoldDB" id="A0A2N9XQ79"/>
<accession>A0A2N9XQ79</accession>
<name>A0A2N9XQ79_9NEIS</name>
<reference evidence="1 2" key="1">
    <citation type="journal article" date="2017" name="MBio">
        <title>Type VI secretion-mediated competition in the bee gut microbiome.</title>
        <authorList>
            <person name="Steele M.I."/>
            <person name="Kwong W.K."/>
            <person name="Powell J.E."/>
            <person name="Whiteley M."/>
            <person name="Moran N.A."/>
        </authorList>
    </citation>
    <scope>NUCLEOTIDE SEQUENCE [LARGE SCALE GENOMIC DNA]</scope>
    <source>
        <strain evidence="1 2">Ruf1-X</strain>
    </source>
</reference>
<evidence type="ECO:0000313" key="1">
    <source>
        <dbReference type="EMBL" id="PIT50484.1"/>
    </source>
</evidence>
<protein>
    <submittedName>
        <fullName evidence="1">Uncharacterized protein</fullName>
    </submittedName>
</protein>
<dbReference type="Proteomes" id="UP000229970">
    <property type="component" value="Unassembled WGS sequence"/>
</dbReference>
<dbReference type="RefSeq" id="WP_100121032.1">
    <property type="nucleotide sequence ID" value="NZ_MEIP01000001.1"/>
</dbReference>
<sequence>MFAELILSASGENHKKAIVPTKAHKAWAVQLQESNHLIVSTTITSESSDAETIENVSALSPYSLSIEKLPPQTYLFFYKKTA</sequence>
<evidence type="ECO:0000313" key="2">
    <source>
        <dbReference type="Proteomes" id="UP000229970"/>
    </source>
</evidence>
<organism evidence="1 2">
    <name type="scientific">Snodgrassella alvi</name>
    <dbReference type="NCBI Taxonomy" id="1196083"/>
    <lineage>
        <taxon>Bacteria</taxon>
        <taxon>Pseudomonadati</taxon>
        <taxon>Pseudomonadota</taxon>
        <taxon>Betaproteobacteria</taxon>
        <taxon>Neisseriales</taxon>
        <taxon>Neisseriaceae</taxon>
        <taxon>Snodgrassella</taxon>
    </lineage>
</organism>
<dbReference type="EMBL" id="MEIP01000001">
    <property type="protein sequence ID" value="PIT50484.1"/>
    <property type="molecule type" value="Genomic_DNA"/>
</dbReference>
<comment type="caution">
    <text evidence="1">The sequence shown here is derived from an EMBL/GenBank/DDBJ whole genome shotgun (WGS) entry which is preliminary data.</text>
</comment>
<proteinExistence type="predicted"/>
<gene>
    <name evidence="1" type="ORF">BHC46_00145</name>
</gene>